<dbReference type="InterPro" id="IPR036249">
    <property type="entry name" value="Thioredoxin-like_sf"/>
</dbReference>
<keyword evidence="4" id="KW-1185">Reference proteome</keyword>
<keyword evidence="3" id="KW-0413">Isomerase</keyword>
<dbReference type="InterPro" id="IPR046404">
    <property type="entry name" value="Adapter_SpxH"/>
</dbReference>
<dbReference type="RefSeq" id="WP_072580705.1">
    <property type="nucleotide sequence ID" value="NZ_CP016020.1"/>
</dbReference>
<dbReference type="EMBL" id="CP016020">
    <property type="protein sequence ID" value="APH05908.1"/>
    <property type="molecule type" value="Genomic_DNA"/>
</dbReference>
<dbReference type="PANTHER" id="PTHR13887:SF47">
    <property type="entry name" value="CLPXP ADAPTER PROTEIN SPXH"/>
    <property type="match status" value="1"/>
</dbReference>
<dbReference type="Gene3D" id="3.40.30.10">
    <property type="entry name" value="Glutaredoxin"/>
    <property type="match status" value="1"/>
</dbReference>
<dbReference type="CDD" id="cd03025">
    <property type="entry name" value="DsbA_FrnE_like"/>
    <property type="match status" value="1"/>
</dbReference>
<dbReference type="Pfam" id="PF13743">
    <property type="entry name" value="Thioredoxin_5"/>
    <property type="match status" value="1"/>
</dbReference>
<name>A0A1L3MU85_9BACI</name>
<reference evidence="3 4" key="1">
    <citation type="journal article" date="2016" name="Sci. Rep.">
        <title>Complete genome sequence and transcriptomic analysis of a novel marine strain Bacillus weihaiensis reveals the mechanism of brown algae degradation.</title>
        <authorList>
            <person name="Zhu Y."/>
            <person name="Chen P."/>
            <person name="Bao Y."/>
            <person name="Men Y."/>
            <person name="Zeng Y."/>
            <person name="Yang J."/>
            <person name="Sun J."/>
            <person name="Sun Y."/>
        </authorList>
    </citation>
    <scope>NUCLEOTIDE SEQUENCE [LARGE SCALE GENOMIC DNA]</scope>
    <source>
        <strain evidence="3 4">Alg07</strain>
    </source>
</reference>
<dbReference type="OrthoDB" id="9813770at2"/>
<comment type="subunit">
    <text evidence="2">Interacts with Spx.</text>
</comment>
<dbReference type="STRING" id="1547283.A9C19_14835"/>
<dbReference type="GO" id="GO:0005737">
    <property type="term" value="C:cytoplasm"/>
    <property type="evidence" value="ECO:0007669"/>
    <property type="project" value="UniProtKB-SubCell"/>
</dbReference>
<dbReference type="HAMAP" id="MF_02245">
    <property type="entry name" value="Adapter_SpxH"/>
    <property type="match status" value="1"/>
</dbReference>
<proteinExistence type="inferred from homology"/>
<keyword evidence="1 2" id="KW-0963">Cytoplasm</keyword>
<dbReference type="GO" id="GO:0016853">
    <property type="term" value="F:isomerase activity"/>
    <property type="evidence" value="ECO:0007669"/>
    <property type="project" value="UniProtKB-KW"/>
</dbReference>
<comment type="similarity">
    <text evidence="2">Belongs to the SpxH family.</text>
</comment>
<evidence type="ECO:0000256" key="1">
    <source>
        <dbReference type="ARBA" id="ARBA00022490"/>
    </source>
</evidence>
<dbReference type="AlphaFoldDB" id="A0A1L3MU85"/>
<accession>A0A1L3MU85</accession>
<dbReference type="Gene3D" id="1.10.472.60">
    <property type="entry name" value="putative protein disulfide isomerase domain"/>
    <property type="match status" value="1"/>
</dbReference>
<comment type="subcellular location">
    <subcellularLocation>
        <location evidence="2">Cytoplasm</location>
    </subcellularLocation>
</comment>
<evidence type="ECO:0000313" key="3">
    <source>
        <dbReference type="EMBL" id="APH05908.1"/>
    </source>
</evidence>
<evidence type="ECO:0000313" key="4">
    <source>
        <dbReference type="Proteomes" id="UP000181936"/>
    </source>
</evidence>
<protein>
    <recommendedName>
        <fullName evidence="2">ClpXP adapter protein SpxH</fullName>
    </recommendedName>
</protein>
<comment type="function">
    <text evidence="2">Adapter protein required for efficient degradation of Spx by ClpXP under non-stress conditions. Interaction with Spx stabilizes Spx and exposes the C-terminus of Spx for recognition and proteolysis by ClpXP.</text>
</comment>
<sequence>MKGSHEEKNSTVFFSHCSGHPDKPLEIYMFVDPLCPECWALEPIIKKLQIEYGRFFTLKYVISGRLARLNISKRMKPEKLAQAWERTASRTGMSCDGNIWMDNPLSKPYIASLGIKSAELQGKKAGLRFLRKLQEQLFIESQNVSDETLLIQIAEEVGLDVSEFSKDLHSQSAAKALQCDLKITNEMDVHEIPTLAFFSENVEQEGLKITGIYGYELYVQVLEEMVGDSIKPSHKPPLEAFLQYYRFVASVEIAAVYDMTIQDVEKELRKLIFSQKVEKVQAKHGTFWRYLGEANHCK</sequence>
<dbReference type="PANTHER" id="PTHR13887">
    <property type="entry name" value="GLUTATHIONE S-TRANSFERASE KAPPA"/>
    <property type="match status" value="1"/>
</dbReference>
<dbReference type="SUPFAM" id="SSF52833">
    <property type="entry name" value="Thioredoxin-like"/>
    <property type="match status" value="1"/>
</dbReference>
<evidence type="ECO:0000256" key="2">
    <source>
        <dbReference type="HAMAP-Rule" id="MF_02245"/>
    </source>
</evidence>
<organism evidence="3 4">
    <name type="scientific">Bacillus weihaiensis</name>
    <dbReference type="NCBI Taxonomy" id="1547283"/>
    <lineage>
        <taxon>Bacteria</taxon>
        <taxon>Bacillati</taxon>
        <taxon>Bacillota</taxon>
        <taxon>Bacilli</taxon>
        <taxon>Bacillales</taxon>
        <taxon>Bacillaceae</taxon>
        <taxon>Bacillus</taxon>
    </lineage>
</organism>
<dbReference type="KEGG" id="bwh:A9C19_14835"/>
<dbReference type="Proteomes" id="UP000181936">
    <property type="component" value="Chromosome"/>
</dbReference>
<gene>
    <name evidence="2" type="primary">spxH</name>
    <name evidence="3" type="ORF">A9C19_14835</name>
</gene>